<dbReference type="Proteomes" id="UP000466307">
    <property type="component" value="Unassembled WGS sequence"/>
</dbReference>
<evidence type="ECO:0000259" key="1">
    <source>
        <dbReference type="Pfam" id="PF12728"/>
    </source>
</evidence>
<dbReference type="SUPFAM" id="SSF46955">
    <property type="entry name" value="Putative DNA-binding domain"/>
    <property type="match status" value="1"/>
</dbReference>
<keyword evidence="3" id="KW-1185">Reference proteome</keyword>
<proteinExistence type="predicted"/>
<feature type="domain" description="Helix-turn-helix" evidence="1">
    <location>
        <begin position="12"/>
        <end position="64"/>
    </location>
</feature>
<organism evidence="2 3">
    <name type="scientific">Gordonia desulfuricans</name>
    <dbReference type="NCBI Taxonomy" id="89051"/>
    <lineage>
        <taxon>Bacteria</taxon>
        <taxon>Bacillati</taxon>
        <taxon>Actinomycetota</taxon>
        <taxon>Actinomycetes</taxon>
        <taxon>Mycobacteriales</taxon>
        <taxon>Gordoniaceae</taxon>
        <taxon>Gordonia</taxon>
    </lineage>
</organism>
<dbReference type="AlphaFoldDB" id="A0A7K3LV41"/>
<dbReference type="GO" id="GO:0003677">
    <property type="term" value="F:DNA binding"/>
    <property type="evidence" value="ECO:0007669"/>
    <property type="project" value="InterPro"/>
</dbReference>
<dbReference type="EMBL" id="JAADZU010000068">
    <property type="protein sequence ID" value="NDK91437.1"/>
    <property type="molecule type" value="Genomic_DNA"/>
</dbReference>
<dbReference type="InterPro" id="IPR041657">
    <property type="entry name" value="HTH_17"/>
</dbReference>
<accession>A0A7K3LV41</accession>
<dbReference type="InterPro" id="IPR009061">
    <property type="entry name" value="DNA-bd_dom_put_sf"/>
</dbReference>
<dbReference type="Pfam" id="PF12728">
    <property type="entry name" value="HTH_17"/>
    <property type="match status" value="1"/>
</dbReference>
<dbReference type="RefSeq" id="WP_083534360.1">
    <property type="nucleotide sequence ID" value="NZ_JAADZU010000068.1"/>
</dbReference>
<evidence type="ECO:0000313" key="2">
    <source>
        <dbReference type="EMBL" id="NDK91437.1"/>
    </source>
</evidence>
<dbReference type="Gene3D" id="1.10.1660.10">
    <property type="match status" value="1"/>
</dbReference>
<evidence type="ECO:0000313" key="3">
    <source>
        <dbReference type="Proteomes" id="UP000466307"/>
    </source>
</evidence>
<gene>
    <name evidence="2" type="ORF">GYA93_17900</name>
</gene>
<reference evidence="2 3" key="1">
    <citation type="submission" date="2020-01" db="EMBL/GenBank/DDBJ databases">
        <title>Investigation of new actinobacteria for the biodesulphurisation of diesel fuel.</title>
        <authorList>
            <person name="Athi Narayanan S.M."/>
        </authorList>
    </citation>
    <scope>NUCLEOTIDE SEQUENCE [LARGE SCALE GENOMIC DNA]</scope>
    <source>
        <strain evidence="2 3">213E</strain>
    </source>
</reference>
<dbReference type="InterPro" id="IPR010093">
    <property type="entry name" value="SinI_DNA-bd"/>
</dbReference>
<protein>
    <submittedName>
        <fullName evidence="2">Helix-turn-helix domain-containing protein</fullName>
    </submittedName>
</protein>
<sequence length="72" mass="7907">MPQTAPQPTQRLTTLQAAKRLGVRTVTVQRYVRDGKLPAEKLPGRTGAYLIDEAAVDVLAAERREAHARARA</sequence>
<comment type="caution">
    <text evidence="2">The sequence shown here is derived from an EMBL/GenBank/DDBJ whole genome shotgun (WGS) entry which is preliminary data.</text>
</comment>
<name>A0A7K3LV41_9ACTN</name>
<dbReference type="NCBIfam" id="TIGR01764">
    <property type="entry name" value="excise"/>
    <property type="match status" value="1"/>
</dbReference>